<protein>
    <submittedName>
        <fullName evidence="2">Uncharacterized protein</fullName>
    </submittedName>
</protein>
<feature type="signal peptide" evidence="1">
    <location>
        <begin position="1"/>
        <end position="24"/>
    </location>
</feature>
<sequence>MRQFNLISLFALTALLLFSFGCNSQQEQRELIQNQLLLDEANNLIELRELPRAKKTLEKAVNSLNDKIAKQPGNPGLQLQRAQALLAYFTAENLLTIEQAPIHPQSLMRIPSPSDYTGYHEYIARAMADVDNVLSSRQLSYEKKAAAYTLLASIYRLKEDTMARASNAYEKAIDNSVDWLNEIRTTKGKKKPLAINIHRVEEQVHLLQIARVETLLAIQDWEEALTQLEEARGGKDLKFFAIQIEFENRRISDFQQKINEDFERNRGASRLSYQSDKKRTRTDELQGLNAYETALWQSELRLTDLKNNLIYRIICYYNLDDKRALEEARKILKHSYPYIETELTQQLEGIINH</sequence>
<keyword evidence="3" id="KW-1185">Reference proteome</keyword>
<organism evidence="2 3">
    <name type="scientific">Simkania negevensis</name>
    <dbReference type="NCBI Taxonomy" id="83561"/>
    <lineage>
        <taxon>Bacteria</taxon>
        <taxon>Pseudomonadati</taxon>
        <taxon>Chlamydiota</taxon>
        <taxon>Chlamydiia</taxon>
        <taxon>Parachlamydiales</taxon>
        <taxon>Simkaniaceae</taxon>
        <taxon>Simkania</taxon>
    </lineage>
</organism>
<gene>
    <name evidence="2" type="ORF">JYU14_00045</name>
</gene>
<evidence type="ECO:0000313" key="3">
    <source>
        <dbReference type="Proteomes" id="UP000722121"/>
    </source>
</evidence>
<dbReference type="PROSITE" id="PS51257">
    <property type="entry name" value="PROKAR_LIPOPROTEIN"/>
    <property type="match status" value="1"/>
</dbReference>
<dbReference type="Proteomes" id="UP000722121">
    <property type="component" value="Unassembled WGS sequence"/>
</dbReference>
<evidence type="ECO:0000256" key="1">
    <source>
        <dbReference type="SAM" id="SignalP"/>
    </source>
</evidence>
<keyword evidence="1" id="KW-0732">Signal</keyword>
<feature type="chain" id="PRO_5046266954" evidence="1">
    <location>
        <begin position="25"/>
        <end position="353"/>
    </location>
</feature>
<proteinExistence type="predicted"/>
<reference evidence="2 3" key="1">
    <citation type="submission" date="2021-02" db="EMBL/GenBank/DDBJ databases">
        <title>Activity-based single-cell genomes from oceanic crustal fluid captures similar information to metagenomic and metatranscriptomic surveys with orders of magnitude less sampling.</title>
        <authorList>
            <person name="D'Angelo T.S."/>
            <person name="Orcutt B.N."/>
        </authorList>
    </citation>
    <scope>NUCLEOTIDE SEQUENCE [LARGE SCALE GENOMIC DNA]</scope>
    <source>
        <strain evidence="2">AH-315-G07</strain>
    </source>
</reference>
<comment type="caution">
    <text evidence="2">The sequence shown here is derived from an EMBL/GenBank/DDBJ whole genome shotgun (WGS) entry which is preliminary data.</text>
</comment>
<evidence type="ECO:0000313" key="2">
    <source>
        <dbReference type="EMBL" id="MBN4066465.1"/>
    </source>
</evidence>
<name>A0ABS3AQ67_9BACT</name>
<accession>A0ABS3AQ67</accession>
<dbReference type="EMBL" id="JAFITR010000001">
    <property type="protein sequence ID" value="MBN4066465.1"/>
    <property type="molecule type" value="Genomic_DNA"/>
</dbReference>